<name>A0A8G2BJR9_9PROT</name>
<dbReference type="EMBL" id="FNBW01000010">
    <property type="protein sequence ID" value="SDG10051.1"/>
    <property type="molecule type" value="Genomic_DNA"/>
</dbReference>
<evidence type="ECO:0000256" key="1">
    <source>
        <dbReference type="SAM" id="MobiDB-lite"/>
    </source>
</evidence>
<dbReference type="RefSeq" id="WP_139189366.1">
    <property type="nucleotide sequence ID" value="NZ_FNBW01000010.1"/>
</dbReference>
<reference evidence="2 3" key="1">
    <citation type="submission" date="2016-10" db="EMBL/GenBank/DDBJ databases">
        <authorList>
            <person name="Varghese N."/>
            <person name="Submissions S."/>
        </authorList>
    </citation>
    <scope>NUCLEOTIDE SEQUENCE [LARGE SCALE GENOMIC DNA]</scope>
    <source>
        <strain evidence="2 3">DSM 18839</strain>
    </source>
</reference>
<accession>A0A8G2BJR9</accession>
<proteinExistence type="predicted"/>
<organism evidence="2 3">
    <name type="scientific">Thalassobaculum litoreum DSM 18839</name>
    <dbReference type="NCBI Taxonomy" id="1123362"/>
    <lineage>
        <taxon>Bacteria</taxon>
        <taxon>Pseudomonadati</taxon>
        <taxon>Pseudomonadota</taxon>
        <taxon>Alphaproteobacteria</taxon>
        <taxon>Rhodospirillales</taxon>
        <taxon>Thalassobaculaceae</taxon>
        <taxon>Thalassobaculum</taxon>
    </lineage>
</organism>
<dbReference type="AlphaFoldDB" id="A0A8G2BJR9"/>
<sequence>MPPSDDRVGGGAGPGTSGPQDLDTLFDFTRTLAPPRGAAGAGASRADMSRADVLRGHGLPVGLTVPSIQLAHALELLTRRPLRTDPRSPDQDFPEDPDLAEDAEEARRLVADALASLAGSSGLSVPMGALTQSPAPTVVDPEVEAVFVEFDMAREAWKALPPSAEAWKPHPDVDRYLAAEDAVLNLTDGNAVVLSRQAGLLLELADELADQMGPAAANAIANVAQGLLLRLRR</sequence>
<keyword evidence="3" id="KW-1185">Reference proteome</keyword>
<evidence type="ECO:0000313" key="3">
    <source>
        <dbReference type="Proteomes" id="UP000198615"/>
    </source>
</evidence>
<protein>
    <submittedName>
        <fullName evidence="2">Uncharacterized protein</fullName>
    </submittedName>
</protein>
<dbReference type="Proteomes" id="UP000198615">
    <property type="component" value="Unassembled WGS sequence"/>
</dbReference>
<comment type="caution">
    <text evidence="2">The sequence shown here is derived from an EMBL/GenBank/DDBJ whole genome shotgun (WGS) entry which is preliminary data.</text>
</comment>
<gene>
    <name evidence="2" type="ORF">SAMN05660686_03363</name>
</gene>
<feature type="region of interest" description="Disordered" evidence="1">
    <location>
        <begin position="1"/>
        <end position="24"/>
    </location>
</feature>
<evidence type="ECO:0000313" key="2">
    <source>
        <dbReference type="EMBL" id="SDG10051.1"/>
    </source>
</evidence>